<evidence type="ECO:0000256" key="1">
    <source>
        <dbReference type="ARBA" id="ARBA00022679"/>
    </source>
</evidence>
<comment type="caution">
    <text evidence="13">The sequence shown here is derived from an EMBL/GenBank/DDBJ whole genome shotgun (WGS) entry which is preliminary data.</text>
</comment>
<dbReference type="InterPro" id="IPR052059">
    <property type="entry name" value="CR_Ser/Thr_kinase"/>
</dbReference>
<dbReference type="InterPro" id="IPR001245">
    <property type="entry name" value="Ser-Thr/Tyr_kinase_cat_dom"/>
</dbReference>
<feature type="region of interest" description="Disordered" evidence="6">
    <location>
        <begin position="37"/>
        <end position="58"/>
    </location>
</feature>
<dbReference type="InterPro" id="IPR053793">
    <property type="entry name" value="PB1-like"/>
</dbReference>
<dbReference type="Gene3D" id="3.10.100.10">
    <property type="entry name" value="Mannose-Binding Protein A, subunit A"/>
    <property type="match status" value="1"/>
</dbReference>
<proteinExistence type="predicted"/>
<dbReference type="Pfam" id="PF00571">
    <property type="entry name" value="CBS"/>
    <property type="match status" value="4"/>
</dbReference>
<organism evidence="13 14">
    <name type="scientific">Zingiber officinale</name>
    <name type="common">Ginger</name>
    <name type="synonym">Amomum zingiber</name>
    <dbReference type="NCBI Taxonomy" id="94328"/>
    <lineage>
        <taxon>Eukaryota</taxon>
        <taxon>Viridiplantae</taxon>
        <taxon>Streptophyta</taxon>
        <taxon>Embryophyta</taxon>
        <taxon>Tracheophyta</taxon>
        <taxon>Spermatophyta</taxon>
        <taxon>Magnoliopsida</taxon>
        <taxon>Liliopsida</taxon>
        <taxon>Zingiberales</taxon>
        <taxon>Zingiberaceae</taxon>
        <taxon>Zingiber</taxon>
    </lineage>
</organism>
<reference evidence="13 14" key="1">
    <citation type="submission" date="2020-08" db="EMBL/GenBank/DDBJ databases">
        <title>Plant Genome Project.</title>
        <authorList>
            <person name="Zhang R.-G."/>
        </authorList>
    </citation>
    <scope>NUCLEOTIDE SEQUENCE [LARGE SCALE GENOMIC DNA]</scope>
    <source>
        <tissue evidence="13">Rhizome</tissue>
    </source>
</reference>
<name>A0A8J5LU67_ZINOF</name>
<dbReference type="InterPro" id="IPR000270">
    <property type="entry name" value="PB1_dom"/>
</dbReference>
<dbReference type="SMART" id="SM00666">
    <property type="entry name" value="PB1"/>
    <property type="match status" value="1"/>
</dbReference>
<dbReference type="GO" id="GO:0004713">
    <property type="term" value="F:protein tyrosine kinase activity"/>
    <property type="evidence" value="ECO:0007669"/>
    <property type="project" value="InterPro"/>
</dbReference>
<evidence type="ECO:0000259" key="11">
    <source>
        <dbReference type="PROSITE" id="PS51371"/>
    </source>
</evidence>
<dbReference type="SMART" id="SM00219">
    <property type="entry name" value="TyrKc"/>
    <property type="match status" value="1"/>
</dbReference>
<dbReference type="InterPro" id="IPR001304">
    <property type="entry name" value="C-type_lectin-like"/>
</dbReference>
<dbReference type="PROSITE" id="PS00109">
    <property type="entry name" value="PROTEIN_KINASE_TYR"/>
    <property type="match status" value="1"/>
</dbReference>
<evidence type="ECO:0000256" key="5">
    <source>
        <dbReference type="PROSITE-ProRule" id="PRU00703"/>
    </source>
</evidence>
<dbReference type="CDD" id="cd06409">
    <property type="entry name" value="PB1_MUG70"/>
    <property type="match status" value="1"/>
</dbReference>
<dbReference type="PROSITE" id="PS51371">
    <property type="entry name" value="CBS"/>
    <property type="match status" value="4"/>
</dbReference>
<dbReference type="CDD" id="cd17782">
    <property type="entry name" value="CBS_pair_MUG70_2"/>
    <property type="match status" value="1"/>
</dbReference>
<evidence type="ECO:0000259" key="12">
    <source>
        <dbReference type="PROSITE" id="PS51745"/>
    </source>
</evidence>
<dbReference type="PANTHER" id="PTHR47973">
    <property type="entry name" value="CYSTEINE-RICH RECEPTOR-LIKE PROTEIN KINASE 3"/>
    <property type="match status" value="1"/>
</dbReference>
<keyword evidence="7" id="KW-0472">Membrane</keyword>
<protein>
    <submittedName>
        <fullName evidence="13">Uncharacterized protein</fullName>
    </submittedName>
</protein>
<keyword evidence="7" id="KW-1133">Transmembrane helix</keyword>
<evidence type="ECO:0000256" key="3">
    <source>
        <dbReference type="ARBA" id="ARBA00022777"/>
    </source>
</evidence>
<dbReference type="Pfam" id="PF00564">
    <property type="entry name" value="PB1"/>
    <property type="match status" value="1"/>
</dbReference>
<evidence type="ECO:0000259" key="9">
    <source>
        <dbReference type="PROSITE" id="PS50041"/>
    </source>
</evidence>
<dbReference type="SUPFAM" id="SSF54631">
    <property type="entry name" value="CBS-domain pair"/>
    <property type="match status" value="2"/>
</dbReference>
<dbReference type="InterPro" id="IPR020635">
    <property type="entry name" value="Tyr_kinase_cat_dom"/>
</dbReference>
<dbReference type="SMART" id="SM00116">
    <property type="entry name" value="CBS"/>
    <property type="match status" value="4"/>
</dbReference>
<feature type="transmembrane region" description="Helical" evidence="7">
    <location>
        <begin position="561"/>
        <end position="581"/>
    </location>
</feature>
<dbReference type="SUPFAM" id="SSF56112">
    <property type="entry name" value="Protein kinase-like (PK-like)"/>
    <property type="match status" value="2"/>
</dbReference>
<dbReference type="PROSITE" id="PS51745">
    <property type="entry name" value="PB1"/>
    <property type="match status" value="1"/>
</dbReference>
<dbReference type="PROSITE" id="PS50108">
    <property type="entry name" value="CRIB"/>
    <property type="match status" value="1"/>
</dbReference>
<dbReference type="SUPFAM" id="SSF54277">
    <property type="entry name" value="CAD &amp; PB1 domains"/>
    <property type="match status" value="1"/>
</dbReference>
<feature type="domain" description="CBS" evidence="11">
    <location>
        <begin position="1029"/>
        <end position="1086"/>
    </location>
</feature>
<accession>A0A8J5LU67</accession>
<dbReference type="CDD" id="cd17781">
    <property type="entry name" value="CBS_pair_MUG70_1"/>
    <property type="match status" value="1"/>
</dbReference>
<dbReference type="Proteomes" id="UP000734854">
    <property type="component" value="Unassembled WGS sequence"/>
</dbReference>
<keyword evidence="2" id="KW-0547">Nucleotide-binding</keyword>
<dbReference type="InterPro" id="IPR008266">
    <property type="entry name" value="Tyr_kinase_AS"/>
</dbReference>
<feature type="domain" description="CBS" evidence="11">
    <location>
        <begin position="1187"/>
        <end position="1245"/>
    </location>
</feature>
<feature type="domain" description="CBS" evidence="11">
    <location>
        <begin position="1095"/>
        <end position="1153"/>
    </location>
</feature>
<feature type="domain" description="Protein kinase" evidence="8">
    <location>
        <begin position="464"/>
        <end position="812"/>
    </location>
</feature>
<dbReference type="PROSITE" id="PS50041">
    <property type="entry name" value="C_TYPE_LECTIN_2"/>
    <property type="match status" value="1"/>
</dbReference>
<keyword evidence="7" id="KW-0812">Transmembrane</keyword>
<gene>
    <name evidence="13" type="ORF">ZIOFF_004374</name>
</gene>
<evidence type="ECO:0000256" key="7">
    <source>
        <dbReference type="SAM" id="Phobius"/>
    </source>
</evidence>
<dbReference type="InterPro" id="IPR046342">
    <property type="entry name" value="CBS_dom_sf"/>
</dbReference>
<evidence type="ECO:0000313" key="14">
    <source>
        <dbReference type="Proteomes" id="UP000734854"/>
    </source>
</evidence>
<dbReference type="InterPro" id="IPR016186">
    <property type="entry name" value="C-type_lectin-like/link_sf"/>
</dbReference>
<dbReference type="InterPro" id="IPR000644">
    <property type="entry name" value="CBS_dom"/>
</dbReference>
<feature type="domain" description="CBS" evidence="11">
    <location>
        <begin position="1253"/>
        <end position="1311"/>
    </location>
</feature>
<evidence type="ECO:0000256" key="6">
    <source>
        <dbReference type="SAM" id="MobiDB-lite"/>
    </source>
</evidence>
<feature type="domain" description="C-type lectin" evidence="9">
    <location>
        <begin position="254"/>
        <end position="381"/>
    </location>
</feature>
<dbReference type="PROSITE" id="PS50011">
    <property type="entry name" value="PROTEIN_KINASE_DOM"/>
    <property type="match status" value="1"/>
</dbReference>
<keyword evidence="3" id="KW-0418">Kinase</keyword>
<keyword evidence="14" id="KW-1185">Reference proteome</keyword>
<dbReference type="GO" id="GO:0005524">
    <property type="term" value="F:ATP binding"/>
    <property type="evidence" value="ECO:0007669"/>
    <property type="project" value="UniProtKB-KW"/>
</dbReference>
<evidence type="ECO:0000256" key="4">
    <source>
        <dbReference type="ARBA" id="ARBA00022840"/>
    </source>
</evidence>
<feature type="domain" description="PB1" evidence="12">
    <location>
        <begin position="1367"/>
        <end position="1454"/>
    </location>
</feature>
<dbReference type="EMBL" id="JACMSC010000001">
    <property type="protein sequence ID" value="KAG6539219.1"/>
    <property type="molecule type" value="Genomic_DNA"/>
</dbReference>
<dbReference type="Pfam" id="PF00059">
    <property type="entry name" value="Lectin_C"/>
    <property type="match status" value="1"/>
</dbReference>
<dbReference type="FunFam" id="3.30.200.20:FF:000318">
    <property type="entry name" value="C-type lectin receptor-like tyrosine-protein kinase"/>
    <property type="match status" value="1"/>
</dbReference>
<evidence type="ECO:0000259" key="8">
    <source>
        <dbReference type="PROSITE" id="PS50011"/>
    </source>
</evidence>
<dbReference type="SUPFAM" id="SSF56436">
    <property type="entry name" value="C-type lectin-like"/>
    <property type="match status" value="1"/>
</dbReference>
<dbReference type="Gene3D" id="3.30.200.20">
    <property type="entry name" value="Phosphorylase Kinase, domain 1"/>
    <property type="match status" value="1"/>
</dbReference>
<evidence type="ECO:0000313" key="13">
    <source>
        <dbReference type="EMBL" id="KAG6539219.1"/>
    </source>
</evidence>
<dbReference type="Gene3D" id="1.10.510.10">
    <property type="entry name" value="Transferase(Phosphotransferase) domain 1"/>
    <property type="match status" value="1"/>
</dbReference>
<dbReference type="FunFam" id="1.10.510.10:FF:000393">
    <property type="entry name" value="C-type lectin receptor-like tyrosine-protein kinase At1g52310"/>
    <property type="match status" value="1"/>
</dbReference>
<dbReference type="InterPro" id="IPR000719">
    <property type="entry name" value="Prot_kinase_dom"/>
</dbReference>
<dbReference type="InterPro" id="IPR011009">
    <property type="entry name" value="Kinase-like_dom_sf"/>
</dbReference>
<keyword evidence="5" id="KW-0129">CBS domain</keyword>
<dbReference type="CDD" id="cd00037">
    <property type="entry name" value="CLECT"/>
    <property type="match status" value="1"/>
</dbReference>
<feature type="domain" description="CRIB" evidence="10">
    <location>
        <begin position="94"/>
        <end position="107"/>
    </location>
</feature>
<sequence>MSDKWMPRFVILPFSVGCASHSSIAVHENRLNRAQAEGFPATSSGDAKGQPTGKPKSSFSNLSFQKLVKSFKNLSNYFAFEAEEEEDDEVEMEIGFPTDVQHVTHIGLDGLSRLDKASLELLSLPSFPLKQFELSLAGQTGAPPPPIAEEEEEEEAIFSVLLSLRASLYAFCRCRPLLPDCLWVWGSPPGAVAEFGNLVGEARFAMEEGGGSGSVGGGGSRDVAFLSSFLVCFFLAVVSAQDPYCPDGWHVSPSKNKCFMHMTGSLPWVQSERVCQNFSGYLAALTSVDELSFAQSLCAGSIRGCWVGGRGYNSSLGFRWKWSDNISRWNESVFPGKSFHFDCSSASCNRMSPPDLCTLVPNSHVALVAESCNTSHDYICMVTRAENKCSHKLCHMEYMIALAAVSGLILFITLVVVVWLLVYRRSKKRRRSRKISSPSTAALVPPLWKVFTSEELRSITKNFSEGNRLLGDAKTGGTYSGLLPDGSRVAVKRLKRYSLQRKKEFYSEIGRVAKLHHPNLVAVKGCCYDHGDRYIIYEFVANGPLDRWLHHMARGGRSLDWAMRMRVATTLAQGIASMFYVSDMIVSPNQNGRIECQLEGLVSNMSTGGNEEAKYQSLYSPMFDILNYHDRNNSLVLFLVMATGCGEGVKDQFLHDKVKPQVVHRDIRASNVLLDEEFGSHLMGVGLSKIVPWEVMHERTKTAGTYGYLAPEFMYRNELTTKSDVYSFGVLLLEIISGRRPSQAVESVGWQTIFEWATPLVQSHRYVELLDPFISDIPEVGVIQKAVDLVYSCTQLVPSVRPRMSHVVHQLQQLGLRALSEQPRSGTSTSATSPMLPLEVGRMDQYFVGYISLNVFGALYFKKWGNKIEGRLASRQIGRRRGEERRRETYRIRRSRFYGFLASPILSRPPAIRVGSREGVQEYSWSYNAGVVGKGEERLRVGRVDLWIIWTGKASGAGRLGGAYRGPAPWEGRRLRRTARTLDGGVLYLDLRAYKTVLLEHFIIPIAKTVIFLSVDRTMSGERTVKRLRLSKALTIPESTTVYEACRRMAVRRVDAVLLTDSNALLCGILTDKDITTRVIAKELKLDETPVSKVMTRNPMFVLSDTLAVEALQKMVQGKFRHLPVVEKGEVIALLDIAKCLYDAIARMERAAEKGKAIAAAVEGVEKHWGTSGSGVQFLFLIAVRYLSYSWIVTISPTDSVLTATQKMLEFKISSAVVTIENKPQGILTSRDILMRLVAQNLSPESTPVEKVMTPNPECAKVDTAILDALHIMHDGKFLHLPVVDKDGNIVAVLDVIHIAHAAIATAGNTGAANENASAMMQKFWDSALSLGPLDEDDSRSEGSLKFASETEDTVRSSAFYPPSSLSTTFGFKLQDKQGRMHRFNCETQSLTDLLACILQRVGGDIDKNHLPQILYEDEDHDQVILASDGDLAAAVDHARQAGWKSLRLHLDYAGIGQRKKGRGGSGTGNLEYAQKDAWASAYSTVAAGAALIAGIGVMAYLKRSAS</sequence>
<feature type="transmembrane region" description="Helical" evidence="7">
    <location>
        <begin position="1478"/>
        <end position="1502"/>
    </location>
</feature>
<evidence type="ECO:0000256" key="2">
    <source>
        <dbReference type="ARBA" id="ARBA00022741"/>
    </source>
</evidence>
<dbReference type="SMART" id="SM00034">
    <property type="entry name" value="CLECT"/>
    <property type="match status" value="1"/>
</dbReference>
<evidence type="ECO:0000259" key="10">
    <source>
        <dbReference type="PROSITE" id="PS50108"/>
    </source>
</evidence>
<keyword evidence="4" id="KW-0067">ATP-binding</keyword>
<dbReference type="InterPro" id="IPR016187">
    <property type="entry name" value="CTDL_fold"/>
</dbReference>
<dbReference type="InterPro" id="IPR000095">
    <property type="entry name" value="CRIB_dom"/>
</dbReference>
<feature type="transmembrane region" description="Helical" evidence="7">
    <location>
        <begin position="398"/>
        <end position="423"/>
    </location>
</feature>
<keyword evidence="1" id="KW-0808">Transferase</keyword>
<dbReference type="Pfam" id="PF07714">
    <property type="entry name" value="PK_Tyr_Ser-Thr"/>
    <property type="match status" value="1"/>
</dbReference>
<dbReference type="Gene3D" id="3.10.580.10">
    <property type="entry name" value="CBS-domain"/>
    <property type="match status" value="2"/>
</dbReference>